<name>A0AAW1VAM8_9CUCU</name>
<evidence type="ECO:0000313" key="1">
    <source>
        <dbReference type="EMBL" id="KAK9889291.1"/>
    </source>
</evidence>
<proteinExistence type="predicted"/>
<gene>
    <name evidence="1" type="ORF">WA026_004571</name>
</gene>
<comment type="caution">
    <text evidence="1">The sequence shown here is derived from an EMBL/GenBank/DDBJ whole genome shotgun (WGS) entry which is preliminary data.</text>
</comment>
<dbReference type="Proteomes" id="UP001431783">
    <property type="component" value="Unassembled WGS sequence"/>
</dbReference>
<reference evidence="1 2" key="1">
    <citation type="submission" date="2023-03" db="EMBL/GenBank/DDBJ databases">
        <title>Genome insight into feeding habits of ladybird beetles.</title>
        <authorList>
            <person name="Li H.-S."/>
            <person name="Huang Y.-H."/>
            <person name="Pang H."/>
        </authorList>
    </citation>
    <scope>NUCLEOTIDE SEQUENCE [LARGE SCALE GENOMIC DNA]</scope>
    <source>
        <strain evidence="1">SYSU_2023b</strain>
        <tissue evidence="1">Whole body</tissue>
    </source>
</reference>
<organism evidence="1 2">
    <name type="scientific">Henosepilachna vigintioctopunctata</name>
    <dbReference type="NCBI Taxonomy" id="420089"/>
    <lineage>
        <taxon>Eukaryota</taxon>
        <taxon>Metazoa</taxon>
        <taxon>Ecdysozoa</taxon>
        <taxon>Arthropoda</taxon>
        <taxon>Hexapoda</taxon>
        <taxon>Insecta</taxon>
        <taxon>Pterygota</taxon>
        <taxon>Neoptera</taxon>
        <taxon>Endopterygota</taxon>
        <taxon>Coleoptera</taxon>
        <taxon>Polyphaga</taxon>
        <taxon>Cucujiformia</taxon>
        <taxon>Coccinelloidea</taxon>
        <taxon>Coccinellidae</taxon>
        <taxon>Epilachninae</taxon>
        <taxon>Epilachnini</taxon>
        <taxon>Henosepilachna</taxon>
    </lineage>
</organism>
<keyword evidence="2" id="KW-1185">Reference proteome</keyword>
<dbReference type="AlphaFoldDB" id="A0AAW1VAM8"/>
<accession>A0AAW1VAM8</accession>
<protein>
    <submittedName>
        <fullName evidence="1">Uncharacterized protein</fullName>
    </submittedName>
</protein>
<sequence length="79" mass="9146">MIISARKMINFMNDANAPKLTRLITEQLKLQKMVPIYTLPPGMEIAERAPVEATRWNTIQEVIVHEVAIEDPKKLKRYV</sequence>
<dbReference type="EMBL" id="JARQZJ010000122">
    <property type="protein sequence ID" value="KAK9889291.1"/>
    <property type="molecule type" value="Genomic_DNA"/>
</dbReference>
<evidence type="ECO:0000313" key="2">
    <source>
        <dbReference type="Proteomes" id="UP001431783"/>
    </source>
</evidence>